<accession>A0A927MF62</accession>
<evidence type="ECO:0000313" key="2">
    <source>
        <dbReference type="Proteomes" id="UP000658225"/>
    </source>
</evidence>
<gene>
    <name evidence="1" type="ORF">H4683_000597</name>
</gene>
<proteinExistence type="predicted"/>
<evidence type="ECO:0000313" key="1">
    <source>
        <dbReference type="EMBL" id="MBE1553523.1"/>
    </source>
</evidence>
<dbReference type="AlphaFoldDB" id="A0A927MF62"/>
<keyword evidence="2" id="KW-1185">Reference proteome</keyword>
<comment type="caution">
    <text evidence="1">The sequence shown here is derived from an EMBL/GenBank/DDBJ whole genome shotgun (WGS) entry which is preliminary data.</text>
</comment>
<evidence type="ECO:0008006" key="3">
    <source>
        <dbReference type="Google" id="ProtNLM"/>
    </source>
</evidence>
<reference evidence="1" key="1">
    <citation type="submission" date="2020-10" db="EMBL/GenBank/DDBJ databases">
        <title>Genomic Encyclopedia of Type Strains, Phase IV (KMG-IV): sequencing the most valuable type-strain genomes for metagenomic binning, comparative biology and taxonomic classification.</title>
        <authorList>
            <person name="Goeker M."/>
        </authorList>
    </citation>
    <scope>NUCLEOTIDE SEQUENCE</scope>
    <source>
        <strain evidence="1">DSM 13886</strain>
    </source>
</reference>
<dbReference type="Proteomes" id="UP000658225">
    <property type="component" value="Unassembled WGS sequence"/>
</dbReference>
<organism evidence="1 2">
    <name type="scientific">Sporosarcina limicola</name>
    <dbReference type="NCBI Taxonomy" id="34101"/>
    <lineage>
        <taxon>Bacteria</taxon>
        <taxon>Bacillati</taxon>
        <taxon>Bacillota</taxon>
        <taxon>Bacilli</taxon>
        <taxon>Bacillales</taxon>
        <taxon>Caryophanaceae</taxon>
        <taxon>Sporosarcina</taxon>
    </lineage>
</organism>
<dbReference type="EMBL" id="JADBEL010000002">
    <property type="protein sequence ID" value="MBE1553523.1"/>
    <property type="molecule type" value="Genomic_DNA"/>
</dbReference>
<protein>
    <recommendedName>
        <fullName evidence="3">D-glucuronyl C5-epimerase C-terminal domain-containing protein</fullName>
    </recommendedName>
</protein>
<dbReference type="RefSeq" id="WP_192597338.1">
    <property type="nucleotide sequence ID" value="NZ_JADBEL010000002.1"/>
</dbReference>
<name>A0A927MF62_9BACL</name>
<sequence>MENWLLESAQNYKKRNKWYTASGPFNKMATTTEPMPETGQGYGRNLLLVKEDRALVLYNQQKDRYFENLIYNSFVNLKNFKEDKTYWETEVTSTYLKDLYEITAPFIDTRFNEQIALFYYNSGADFGIENAKEPLRNYADLLVSQKEKGNFIPVNGGSYYISDYFPIVQDVKTHASMNHVLGGMNILLIAYNEFQDEKYLDAARAIQTAIATEKQDWIRDNGDIWYRISPLHDYKGDDYKHLTLEDLINSYKLWQDIDPTYLPLLEEMIASKASYLSNENLGYTTKIKNGLQDIGLSQYLPKGKEQTDAL</sequence>